<evidence type="ECO:0000313" key="1">
    <source>
        <dbReference type="EMBL" id="JAE00644.1"/>
    </source>
</evidence>
<protein>
    <submittedName>
        <fullName evidence="1">Uncharacterized protein</fullName>
    </submittedName>
</protein>
<name>A0A0A9ENU4_ARUDO</name>
<proteinExistence type="predicted"/>
<accession>A0A0A9ENU4</accession>
<dbReference type="EMBL" id="GBRH01197252">
    <property type="protein sequence ID" value="JAE00644.1"/>
    <property type="molecule type" value="Transcribed_RNA"/>
</dbReference>
<sequence>MVGSISEPVCPGYLKRNLQNLWNSSPSFWFFFFFETAEQCSSFLFHM</sequence>
<reference evidence="1" key="1">
    <citation type="submission" date="2014-09" db="EMBL/GenBank/DDBJ databases">
        <authorList>
            <person name="Magalhaes I.L.F."/>
            <person name="Oliveira U."/>
            <person name="Santos F.R."/>
            <person name="Vidigal T.H.D.A."/>
            <person name="Brescovit A.D."/>
            <person name="Santos A.J."/>
        </authorList>
    </citation>
    <scope>NUCLEOTIDE SEQUENCE</scope>
    <source>
        <tissue evidence="1">Shoot tissue taken approximately 20 cm above the soil surface</tissue>
    </source>
</reference>
<organism evidence="1">
    <name type="scientific">Arundo donax</name>
    <name type="common">Giant reed</name>
    <name type="synonym">Donax arundinaceus</name>
    <dbReference type="NCBI Taxonomy" id="35708"/>
    <lineage>
        <taxon>Eukaryota</taxon>
        <taxon>Viridiplantae</taxon>
        <taxon>Streptophyta</taxon>
        <taxon>Embryophyta</taxon>
        <taxon>Tracheophyta</taxon>
        <taxon>Spermatophyta</taxon>
        <taxon>Magnoliopsida</taxon>
        <taxon>Liliopsida</taxon>
        <taxon>Poales</taxon>
        <taxon>Poaceae</taxon>
        <taxon>PACMAD clade</taxon>
        <taxon>Arundinoideae</taxon>
        <taxon>Arundineae</taxon>
        <taxon>Arundo</taxon>
    </lineage>
</organism>
<dbReference type="AlphaFoldDB" id="A0A0A9ENU4"/>
<reference evidence="1" key="2">
    <citation type="journal article" date="2015" name="Data Brief">
        <title>Shoot transcriptome of the giant reed, Arundo donax.</title>
        <authorList>
            <person name="Barrero R.A."/>
            <person name="Guerrero F.D."/>
            <person name="Moolhuijzen P."/>
            <person name="Goolsby J.A."/>
            <person name="Tidwell J."/>
            <person name="Bellgard S.E."/>
            <person name="Bellgard M.I."/>
        </authorList>
    </citation>
    <scope>NUCLEOTIDE SEQUENCE</scope>
    <source>
        <tissue evidence="1">Shoot tissue taken approximately 20 cm above the soil surface</tissue>
    </source>
</reference>